<dbReference type="Pfam" id="PF00196">
    <property type="entry name" value="GerE"/>
    <property type="match status" value="1"/>
</dbReference>
<dbReference type="Gene3D" id="3.40.50.2300">
    <property type="match status" value="1"/>
</dbReference>
<dbReference type="InterPro" id="IPR058245">
    <property type="entry name" value="NreC/VraR/RcsB-like_REC"/>
</dbReference>
<evidence type="ECO:0000256" key="2">
    <source>
        <dbReference type="ARBA" id="ARBA00023125"/>
    </source>
</evidence>
<accession>A0ABW9HYU8</accession>
<evidence type="ECO:0000256" key="3">
    <source>
        <dbReference type="PROSITE-ProRule" id="PRU00169"/>
    </source>
</evidence>
<sequence length="216" mass="23605">MSDADVTGAPAVLAVVADDHLLFRELLAGLLEREDWLDVVAQGRSGTEAIELARLHQPGIAVLDVQMPGPGIEETVRQIRRHSPGTRCVVLTMHDTPELLGRLLETGVAAYLLKSVSPQELLMAVRSVVREPDRVTLAVSQNMARMLTAGRQAPLLTPRETVILGRVADAQSNMRIADELFLAEATVKRHLTNIYRKLGAVSRVDAIRRARDSGIL</sequence>
<dbReference type="PANTHER" id="PTHR43214">
    <property type="entry name" value="TWO-COMPONENT RESPONSE REGULATOR"/>
    <property type="match status" value="1"/>
</dbReference>
<feature type="modified residue" description="4-aspartylphosphate" evidence="3">
    <location>
        <position position="64"/>
    </location>
</feature>
<keyword evidence="7" id="KW-1185">Reference proteome</keyword>
<dbReference type="PROSITE" id="PS50043">
    <property type="entry name" value="HTH_LUXR_2"/>
    <property type="match status" value="1"/>
</dbReference>
<protein>
    <submittedName>
        <fullName evidence="6">Response regulator</fullName>
    </submittedName>
</protein>
<evidence type="ECO:0000256" key="1">
    <source>
        <dbReference type="ARBA" id="ARBA00022553"/>
    </source>
</evidence>
<dbReference type="InterPro" id="IPR039420">
    <property type="entry name" value="WalR-like"/>
</dbReference>
<reference evidence="6 7" key="1">
    <citation type="submission" date="2024-12" db="EMBL/GenBank/DDBJ databases">
        <title>Forecasting of Potato common scab and diversities of Pathogenic streptomyces spp. in china.</title>
        <authorList>
            <person name="Handique U."/>
            <person name="Wu J."/>
        </authorList>
    </citation>
    <scope>NUCLEOTIDE SEQUENCE [LARGE SCALE GENOMIC DNA]</scope>
    <source>
        <strain evidence="6 7">ZRIMU1530</strain>
    </source>
</reference>
<dbReference type="SMART" id="SM00421">
    <property type="entry name" value="HTH_LUXR"/>
    <property type="match status" value="1"/>
</dbReference>
<dbReference type="RefSeq" id="WP_409122898.1">
    <property type="nucleotide sequence ID" value="NZ_JBJVNI010000014.1"/>
</dbReference>
<name>A0ABW9HYU8_9ACTN</name>
<dbReference type="SUPFAM" id="SSF46894">
    <property type="entry name" value="C-terminal effector domain of the bipartite response regulators"/>
    <property type="match status" value="1"/>
</dbReference>
<feature type="domain" description="HTH luxR-type" evidence="4">
    <location>
        <begin position="149"/>
        <end position="214"/>
    </location>
</feature>
<dbReference type="Pfam" id="PF00072">
    <property type="entry name" value="Response_reg"/>
    <property type="match status" value="1"/>
</dbReference>
<comment type="caution">
    <text evidence="6">The sequence shown here is derived from an EMBL/GenBank/DDBJ whole genome shotgun (WGS) entry which is preliminary data.</text>
</comment>
<dbReference type="Proteomes" id="UP001631957">
    <property type="component" value="Unassembled WGS sequence"/>
</dbReference>
<organism evidence="6 7">
    <name type="scientific">Streptomyces niveiscabiei</name>
    <dbReference type="NCBI Taxonomy" id="164115"/>
    <lineage>
        <taxon>Bacteria</taxon>
        <taxon>Bacillati</taxon>
        <taxon>Actinomycetota</taxon>
        <taxon>Actinomycetes</taxon>
        <taxon>Kitasatosporales</taxon>
        <taxon>Streptomycetaceae</taxon>
        <taxon>Streptomyces</taxon>
    </lineage>
</organism>
<evidence type="ECO:0000259" key="4">
    <source>
        <dbReference type="PROSITE" id="PS50043"/>
    </source>
</evidence>
<feature type="domain" description="Response regulatory" evidence="5">
    <location>
        <begin position="13"/>
        <end position="129"/>
    </location>
</feature>
<dbReference type="InterPro" id="IPR001789">
    <property type="entry name" value="Sig_transdc_resp-reg_receiver"/>
</dbReference>
<evidence type="ECO:0000313" key="6">
    <source>
        <dbReference type="EMBL" id="MFM9612180.1"/>
    </source>
</evidence>
<evidence type="ECO:0000259" key="5">
    <source>
        <dbReference type="PROSITE" id="PS50110"/>
    </source>
</evidence>
<dbReference type="InterPro" id="IPR016032">
    <property type="entry name" value="Sig_transdc_resp-reg_C-effctor"/>
</dbReference>
<dbReference type="SMART" id="SM00448">
    <property type="entry name" value="REC"/>
    <property type="match status" value="1"/>
</dbReference>
<dbReference type="CDD" id="cd17535">
    <property type="entry name" value="REC_NarL-like"/>
    <property type="match status" value="1"/>
</dbReference>
<dbReference type="InterPro" id="IPR000792">
    <property type="entry name" value="Tscrpt_reg_LuxR_C"/>
</dbReference>
<dbReference type="SUPFAM" id="SSF52172">
    <property type="entry name" value="CheY-like"/>
    <property type="match status" value="1"/>
</dbReference>
<dbReference type="PROSITE" id="PS50110">
    <property type="entry name" value="RESPONSE_REGULATORY"/>
    <property type="match status" value="1"/>
</dbReference>
<dbReference type="EMBL" id="JBJVNI010000014">
    <property type="protein sequence ID" value="MFM9612180.1"/>
    <property type="molecule type" value="Genomic_DNA"/>
</dbReference>
<dbReference type="InterPro" id="IPR011006">
    <property type="entry name" value="CheY-like_superfamily"/>
</dbReference>
<keyword evidence="1 3" id="KW-0597">Phosphoprotein</keyword>
<evidence type="ECO:0000313" key="7">
    <source>
        <dbReference type="Proteomes" id="UP001631957"/>
    </source>
</evidence>
<keyword evidence="2" id="KW-0238">DNA-binding</keyword>
<proteinExistence type="predicted"/>
<gene>
    <name evidence="6" type="ORF">ACKI18_26120</name>
</gene>
<dbReference type="CDD" id="cd06170">
    <property type="entry name" value="LuxR_C_like"/>
    <property type="match status" value="1"/>
</dbReference>
<dbReference type="PRINTS" id="PR00038">
    <property type="entry name" value="HTHLUXR"/>
</dbReference>